<protein>
    <submittedName>
        <fullName evidence="5">Diguanylate cyclase</fullName>
    </submittedName>
</protein>
<evidence type="ECO:0000256" key="1">
    <source>
        <dbReference type="ARBA" id="ARBA00001946"/>
    </source>
</evidence>
<dbReference type="InterPro" id="IPR000014">
    <property type="entry name" value="PAS"/>
</dbReference>
<dbReference type="SMART" id="SM00267">
    <property type="entry name" value="GGDEF"/>
    <property type="match status" value="1"/>
</dbReference>
<dbReference type="PROSITE" id="PS50112">
    <property type="entry name" value="PAS"/>
    <property type="match status" value="1"/>
</dbReference>
<dbReference type="InterPro" id="IPR000160">
    <property type="entry name" value="GGDEF_dom"/>
</dbReference>
<dbReference type="NCBIfam" id="TIGR00254">
    <property type="entry name" value="GGDEF"/>
    <property type="match status" value="1"/>
</dbReference>
<feature type="domain" description="PAC" evidence="3">
    <location>
        <begin position="96"/>
        <end position="148"/>
    </location>
</feature>
<evidence type="ECO:0000313" key="5">
    <source>
        <dbReference type="EMBL" id="RFF29516.1"/>
    </source>
</evidence>
<dbReference type="Pfam" id="PF13426">
    <property type="entry name" value="PAS_9"/>
    <property type="match status" value="1"/>
</dbReference>
<comment type="cofactor">
    <cofactor evidence="1">
        <name>Mg(2+)</name>
        <dbReference type="ChEBI" id="CHEBI:18420"/>
    </cofactor>
</comment>
<dbReference type="GO" id="GO:0003824">
    <property type="term" value="F:catalytic activity"/>
    <property type="evidence" value="ECO:0007669"/>
    <property type="project" value="UniProtKB-ARBA"/>
</dbReference>
<dbReference type="SUPFAM" id="SSF55073">
    <property type="entry name" value="Nucleotide cyclase"/>
    <property type="match status" value="1"/>
</dbReference>
<dbReference type="Pfam" id="PF08448">
    <property type="entry name" value="PAS_4"/>
    <property type="match status" value="1"/>
</dbReference>
<dbReference type="PROSITE" id="PS50113">
    <property type="entry name" value="PAC"/>
    <property type="match status" value="2"/>
</dbReference>
<name>A0A3E1K6F0_9GAMM</name>
<dbReference type="InterPro" id="IPR052163">
    <property type="entry name" value="DGC-Regulatory_Protein"/>
</dbReference>
<dbReference type="OrthoDB" id="9812260at2"/>
<dbReference type="CDD" id="cd00130">
    <property type="entry name" value="PAS"/>
    <property type="match status" value="2"/>
</dbReference>
<dbReference type="AlphaFoldDB" id="A0A3E1K6F0"/>
<evidence type="ECO:0000259" key="4">
    <source>
        <dbReference type="PROSITE" id="PS50887"/>
    </source>
</evidence>
<dbReference type="InterPro" id="IPR013656">
    <property type="entry name" value="PAS_4"/>
</dbReference>
<evidence type="ECO:0000259" key="3">
    <source>
        <dbReference type="PROSITE" id="PS50113"/>
    </source>
</evidence>
<dbReference type="Gene3D" id="3.30.70.270">
    <property type="match status" value="1"/>
</dbReference>
<sequence length="587" mass="65201">MVQSGPIVSGPEKGMSLEPRLLVSALEHSPSAVTIFERRPGPGAPAIVYVNRAFEVMTGYARDEVLGRELGFLRGELTDPDAVASIGAAIADGRSYEGETWFYRKSGEAYLMRLAMTPDFDDSGVSSHFIAVQRDVTERRKRQRRRQDLELIVHLQREIVTGGLDLQRVRQKVVDAALQISGADAAVVEEAEDDEMVYRAVAGRAQGSLGLRLPVEGSLTGLCFRSRELIKTDDTEADPRVHREAARKVGFVSGILVPLIHDQRCYGVLKVYSSRPSAFSSDEVQLLEIASGILAAALFNAASFEAEVNRRSLLVDSIPILVSFIDKERRYREVNAAYEDWFCVKASDIRGQFMWEVLGDQAYERIRSYVDAALEGEEVSYEAEIPYKEGGKRVVLAQYQPSRGHDGEVTGMYAVVRDLTQVKQAELDFLTGLWNRRKCEEKATELLRQADRYDQPLALMLLDVDNFKSINDRFGHAHGDEVLKGVGHHLGNTVRGVDVVGRWGGEEFIILAPETGLDEAKLLAERICAELRRQSFAGSQAVTVSIGVTRVSKGERLEQALERADEALYRAKREGRDRVAVSEPGDP</sequence>
<accession>A0A3E1K6F0</accession>
<feature type="domain" description="GGDEF" evidence="4">
    <location>
        <begin position="455"/>
        <end position="584"/>
    </location>
</feature>
<gene>
    <name evidence="5" type="ORF">DZC52_12810</name>
</gene>
<dbReference type="InterPro" id="IPR043128">
    <property type="entry name" value="Rev_trsase/Diguanyl_cyclase"/>
</dbReference>
<dbReference type="Gene3D" id="3.30.450.40">
    <property type="match status" value="1"/>
</dbReference>
<feature type="domain" description="PAS" evidence="2">
    <location>
        <begin position="18"/>
        <end position="81"/>
    </location>
</feature>
<dbReference type="InterPro" id="IPR000700">
    <property type="entry name" value="PAS-assoc_C"/>
</dbReference>
<dbReference type="InterPro" id="IPR035965">
    <property type="entry name" value="PAS-like_dom_sf"/>
</dbReference>
<dbReference type="SMART" id="SM00065">
    <property type="entry name" value="GAF"/>
    <property type="match status" value="1"/>
</dbReference>
<comment type="caution">
    <text evidence="5">The sequence shown here is derived from an EMBL/GenBank/DDBJ whole genome shotgun (WGS) entry which is preliminary data.</text>
</comment>
<dbReference type="InterPro" id="IPR029787">
    <property type="entry name" value="Nucleotide_cyclase"/>
</dbReference>
<dbReference type="PROSITE" id="PS50887">
    <property type="entry name" value="GGDEF"/>
    <property type="match status" value="1"/>
</dbReference>
<dbReference type="InterPro" id="IPR001610">
    <property type="entry name" value="PAC"/>
</dbReference>
<dbReference type="CDD" id="cd01949">
    <property type="entry name" value="GGDEF"/>
    <property type="match status" value="1"/>
</dbReference>
<reference evidence="5 6" key="1">
    <citation type="submission" date="2018-08" db="EMBL/GenBank/DDBJ databases">
        <title>Wenzhouxiangella salilacus sp. nov., a novel bacterium isolated from a saline lake in Xinjiang Province, China.</title>
        <authorList>
            <person name="Han S."/>
        </authorList>
    </citation>
    <scope>NUCLEOTIDE SEQUENCE [LARGE SCALE GENOMIC DNA]</scope>
    <source>
        <strain evidence="5 6">XDB06</strain>
    </source>
</reference>
<dbReference type="Gene3D" id="3.30.450.20">
    <property type="entry name" value="PAS domain"/>
    <property type="match status" value="2"/>
</dbReference>
<feature type="domain" description="PAC" evidence="3">
    <location>
        <begin position="379"/>
        <end position="431"/>
    </location>
</feature>
<evidence type="ECO:0000313" key="6">
    <source>
        <dbReference type="Proteomes" id="UP000260351"/>
    </source>
</evidence>
<dbReference type="SUPFAM" id="SSF55781">
    <property type="entry name" value="GAF domain-like"/>
    <property type="match status" value="1"/>
</dbReference>
<dbReference type="PANTHER" id="PTHR46663:SF4">
    <property type="entry name" value="DIGUANYLATE CYCLASE DGCT-RELATED"/>
    <property type="match status" value="1"/>
</dbReference>
<dbReference type="SMART" id="SM00086">
    <property type="entry name" value="PAC"/>
    <property type="match status" value="2"/>
</dbReference>
<proteinExistence type="predicted"/>
<dbReference type="PANTHER" id="PTHR46663">
    <property type="entry name" value="DIGUANYLATE CYCLASE DGCT-RELATED"/>
    <property type="match status" value="1"/>
</dbReference>
<organism evidence="5 6">
    <name type="scientific">Wenzhouxiangella sediminis</name>
    <dbReference type="NCBI Taxonomy" id="1792836"/>
    <lineage>
        <taxon>Bacteria</taxon>
        <taxon>Pseudomonadati</taxon>
        <taxon>Pseudomonadota</taxon>
        <taxon>Gammaproteobacteria</taxon>
        <taxon>Chromatiales</taxon>
        <taxon>Wenzhouxiangellaceae</taxon>
        <taxon>Wenzhouxiangella</taxon>
    </lineage>
</organism>
<dbReference type="Pfam" id="PF00990">
    <property type="entry name" value="GGDEF"/>
    <property type="match status" value="1"/>
</dbReference>
<dbReference type="InterPro" id="IPR003018">
    <property type="entry name" value="GAF"/>
</dbReference>
<dbReference type="FunFam" id="3.30.70.270:FF:000001">
    <property type="entry name" value="Diguanylate cyclase domain protein"/>
    <property type="match status" value="1"/>
</dbReference>
<dbReference type="SMART" id="SM00091">
    <property type="entry name" value="PAS"/>
    <property type="match status" value="2"/>
</dbReference>
<dbReference type="EMBL" id="QUZK01000046">
    <property type="protein sequence ID" value="RFF29516.1"/>
    <property type="molecule type" value="Genomic_DNA"/>
</dbReference>
<dbReference type="NCBIfam" id="TIGR00229">
    <property type="entry name" value="sensory_box"/>
    <property type="match status" value="2"/>
</dbReference>
<dbReference type="Proteomes" id="UP000260351">
    <property type="component" value="Unassembled WGS sequence"/>
</dbReference>
<dbReference type="InterPro" id="IPR029016">
    <property type="entry name" value="GAF-like_dom_sf"/>
</dbReference>
<evidence type="ECO:0000259" key="2">
    <source>
        <dbReference type="PROSITE" id="PS50112"/>
    </source>
</evidence>
<keyword evidence="6" id="KW-1185">Reference proteome</keyword>
<dbReference type="Pfam" id="PF13185">
    <property type="entry name" value="GAF_2"/>
    <property type="match status" value="1"/>
</dbReference>
<dbReference type="SUPFAM" id="SSF55785">
    <property type="entry name" value="PYP-like sensor domain (PAS domain)"/>
    <property type="match status" value="2"/>
</dbReference>